<dbReference type="PANTHER" id="PTHR43304">
    <property type="entry name" value="PHYTOCHROME-LIKE PROTEIN CPH1"/>
    <property type="match status" value="1"/>
</dbReference>
<feature type="domain" description="PAC" evidence="7">
    <location>
        <begin position="453"/>
        <end position="505"/>
    </location>
</feature>
<dbReference type="Gene3D" id="1.10.287.130">
    <property type="match status" value="1"/>
</dbReference>
<proteinExistence type="predicted"/>
<reference evidence="8" key="2">
    <citation type="submission" date="2020-09" db="EMBL/GenBank/DDBJ databases">
        <authorList>
            <person name="Sun Q."/>
            <person name="Zhou Y."/>
        </authorList>
    </citation>
    <scope>NUCLEOTIDE SEQUENCE</scope>
    <source>
        <strain evidence="8">CGMCC 1.15343</strain>
    </source>
</reference>
<organism evidence="8 9">
    <name type="scientific">Pedobacter quisquiliarum</name>
    <dbReference type="NCBI Taxonomy" id="1834438"/>
    <lineage>
        <taxon>Bacteria</taxon>
        <taxon>Pseudomonadati</taxon>
        <taxon>Bacteroidota</taxon>
        <taxon>Sphingobacteriia</taxon>
        <taxon>Sphingobacteriales</taxon>
        <taxon>Sphingobacteriaceae</taxon>
        <taxon>Pedobacter</taxon>
    </lineage>
</organism>
<protein>
    <recommendedName>
        <fullName evidence="2">histidine kinase</fullName>
        <ecNumber evidence="2">2.7.13.3</ecNumber>
    </recommendedName>
</protein>
<evidence type="ECO:0000256" key="2">
    <source>
        <dbReference type="ARBA" id="ARBA00012438"/>
    </source>
</evidence>
<dbReference type="SUPFAM" id="SSF55785">
    <property type="entry name" value="PYP-like sensor domain (PAS domain)"/>
    <property type="match status" value="4"/>
</dbReference>
<evidence type="ECO:0000256" key="5">
    <source>
        <dbReference type="ARBA" id="ARBA00022777"/>
    </source>
</evidence>
<dbReference type="EC" id="2.7.13.3" evidence="2"/>
<dbReference type="PROSITE" id="PS50113">
    <property type="entry name" value="PAC"/>
    <property type="match status" value="2"/>
</dbReference>
<feature type="domain" description="PAC" evidence="7">
    <location>
        <begin position="327"/>
        <end position="378"/>
    </location>
</feature>
<feature type="domain" description="PAS" evidence="6">
    <location>
        <begin position="12"/>
        <end position="82"/>
    </location>
</feature>
<sequence>MFLVVNLQPDASQHVASRILESITDGFYAVDRDWTVTYWNKGAERILQRSRESIIGVNLWKAYPIGEHEALYTVYQKVLKEKVSTHIELFYTPLDKWMEISIFPSERGLSVYFKDVNDRKISDEKLMEAKKQYEDLFDLSPLPQWVYDLKTFIIIDINRAAIQHYGYSKEEFLSMSIRDLKPPEEVPILEEVVKIAVSSGSFPKTAGRHITKSGALINVQVEGNSIMFEGRPCMLVLAVDVTETTKARQDLQASEKKFRALVQDGSDLQTILTPEGYFIYVNLTTTRILEMPEDRIVGKFGFDFVHEEDRARVMNDFFTLDVKRTQDIAPYRFINGHGTYVWLETIITNRTDDPAVQGIVANSRDVTSRMAIAQQMEKNIDRFNIVSQATSDAIWDLDVSTGIVIWNDVAKTVFGFTVTTHDTEWWGNHVHPDDLSWVTAAEDQVVNNKGRRLVLEYRFRCEDGRYKHILDRSFMLYDAQGQLKRVIGSMQDMTDRVKYLQHVEAQNEHLKNIAWTQSHVVRAPLSRIMGIADLLQYSLSPDDPNAELIQHLSSSATELDDVIRDLVKKTEDIYKQKDNS</sequence>
<dbReference type="AlphaFoldDB" id="A0A916U0N3"/>
<evidence type="ECO:0000313" key="8">
    <source>
        <dbReference type="EMBL" id="GGC53772.1"/>
    </source>
</evidence>
<feature type="domain" description="PAS" evidence="6">
    <location>
        <begin position="129"/>
        <end position="200"/>
    </location>
</feature>
<dbReference type="PANTHER" id="PTHR43304:SF1">
    <property type="entry name" value="PAC DOMAIN-CONTAINING PROTEIN"/>
    <property type="match status" value="1"/>
</dbReference>
<dbReference type="CDD" id="cd00082">
    <property type="entry name" value="HisKA"/>
    <property type="match status" value="1"/>
</dbReference>
<dbReference type="Proteomes" id="UP000651668">
    <property type="component" value="Unassembled WGS sequence"/>
</dbReference>
<dbReference type="Pfam" id="PF13188">
    <property type="entry name" value="PAS_8"/>
    <property type="match status" value="1"/>
</dbReference>
<feature type="domain" description="PAS" evidence="6">
    <location>
        <begin position="254"/>
        <end position="315"/>
    </location>
</feature>
<dbReference type="CDD" id="cd00130">
    <property type="entry name" value="PAS"/>
    <property type="match status" value="4"/>
</dbReference>
<keyword evidence="9" id="KW-1185">Reference proteome</keyword>
<evidence type="ECO:0000259" key="6">
    <source>
        <dbReference type="PROSITE" id="PS50112"/>
    </source>
</evidence>
<dbReference type="InterPro" id="IPR000014">
    <property type="entry name" value="PAS"/>
</dbReference>
<reference evidence="8" key="1">
    <citation type="journal article" date="2014" name="Int. J. Syst. Evol. Microbiol.">
        <title>Complete genome sequence of Corynebacterium casei LMG S-19264T (=DSM 44701T), isolated from a smear-ripened cheese.</title>
        <authorList>
            <consortium name="US DOE Joint Genome Institute (JGI-PGF)"/>
            <person name="Walter F."/>
            <person name="Albersmeier A."/>
            <person name="Kalinowski J."/>
            <person name="Ruckert C."/>
        </authorList>
    </citation>
    <scope>NUCLEOTIDE SEQUENCE</scope>
    <source>
        <strain evidence="8">CGMCC 1.15343</strain>
    </source>
</reference>
<keyword evidence="5" id="KW-0418">Kinase</keyword>
<dbReference type="NCBIfam" id="TIGR00229">
    <property type="entry name" value="sensory_box"/>
    <property type="match status" value="4"/>
</dbReference>
<dbReference type="InterPro" id="IPR052162">
    <property type="entry name" value="Sensor_kinase/Photoreceptor"/>
</dbReference>
<dbReference type="SMART" id="SM00086">
    <property type="entry name" value="PAC"/>
    <property type="match status" value="2"/>
</dbReference>
<dbReference type="Pfam" id="PF08448">
    <property type="entry name" value="PAS_4"/>
    <property type="match status" value="1"/>
</dbReference>
<dbReference type="SUPFAM" id="SSF47384">
    <property type="entry name" value="Homodimeric domain of signal transducing histidine kinase"/>
    <property type="match status" value="1"/>
</dbReference>
<gene>
    <name evidence="8" type="ORF">GCM10011387_04160</name>
</gene>
<dbReference type="InterPro" id="IPR013655">
    <property type="entry name" value="PAS_fold_3"/>
</dbReference>
<comment type="catalytic activity">
    <reaction evidence="1">
        <text>ATP + protein L-histidine = ADP + protein N-phospho-L-histidine.</text>
        <dbReference type="EC" id="2.7.13.3"/>
    </reaction>
</comment>
<evidence type="ECO:0000259" key="7">
    <source>
        <dbReference type="PROSITE" id="PS50113"/>
    </source>
</evidence>
<dbReference type="InterPro" id="IPR013656">
    <property type="entry name" value="PAS_4"/>
</dbReference>
<dbReference type="InterPro" id="IPR001610">
    <property type="entry name" value="PAC"/>
</dbReference>
<evidence type="ECO:0000313" key="9">
    <source>
        <dbReference type="Proteomes" id="UP000651668"/>
    </source>
</evidence>
<dbReference type="InterPro" id="IPR036097">
    <property type="entry name" value="HisK_dim/P_sf"/>
</dbReference>
<dbReference type="InterPro" id="IPR003661">
    <property type="entry name" value="HisK_dim/P_dom"/>
</dbReference>
<dbReference type="EMBL" id="BMIL01000001">
    <property type="protein sequence ID" value="GGC53772.1"/>
    <property type="molecule type" value="Genomic_DNA"/>
</dbReference>
<dbReference type="GO" id="GO:0000155">
    <property type="term" value="F:phosphorelay sensor kinase activity"/>
    <property type="evidence" value="ECO:0007669"/>
    <property type="project" value="InterPro"/>
</dbReference>
<comment type="caution">
    <text evidence="8">The sequence shown here is derived from an EMBL/GenBank/DDBJ whole genome shotgun (WGS) entry which is preliminary data.</text>
</comment>
<dbReference type="InterPro" id="IPR035965">
    <property type="entry name" value="PAS-like_dom_sf"/>
</dbReference>
<dbReference type="Gene3D" id="3.30.450.20">
    <property type="entry name" value="PAS domain"/>
    <property type="match status" value="4"/>
</dbReference>
<evidence type="ECO:0000256" key="3">
    <source>
        <dbReference type="ARBA" id="ARBA00022553"/>
    </source>
</evidence>
<accession>A0A916U0N3</accession>
<keyword evidence="4" id="KW-0808">Transferase</keyword>
<evidence type="ECO:0000256" key="4">
    <source>
        <dbReference type="ARBA" id="ARBA00022679"/>
    </source>
</evidence>
<keyword evidence="3" id="KW-0597">Phosphoprotein</keyword>
<dbReference type="Pfam" id="PF08447">
    <property type="entry name" value="PAS_3"/>
    <property type="match status" value="2"/>
</dbReference>
<name>A0A916U0N3_9SPHI</name>
<evidence type="ECO:0000256" key="1">
    <source>
        <dbReference type="ARBA" id="ARBA00000085"/>
    </source>
</evidence>
<dbReference type="PROSITE" id="PS50112">
    <property type="entry name" value="PAS"/>
    <property type="match status" value="3"/>
</dbReference>
<dbReference type="InterPro" id="IPR000700">
    <property type="entry name" value="PAS-assoc_C"/>
</dbReference>
<dbReference type="SMART" id="SM00091">
    <property type="entry name" value="PAS"/>
    <property type="match status" value="4"/>
</dbReference>